<organism evidence="2 3">
    <name type="scientific">Paramecium sonneborni</name>
    <dbReference type="NCBI Taxonomy" id="65129"/>
    <lineage>
        <taxon>Eukaryota</taxon>
        <taxon>Sar</taxon>
        <taxon>Alveolata</taxon>
        <taxon>Ciliophora</taxon>
        <taxon>Intramacronucleata</taxon>
        <taxon>Oligohymenophorea</taxon>
        <taxon>Peniculida</taxon>
        <taxon>Parameciidae</taxon>
        <taxon>Paramecium</taxon>
    </lineage>
</organism>
<feature type="transmembrane region" description="Helical" evidence="1">
    <location>
        <begin position="92"/>
        <end position="112"/>
    </location>
</feature>
<feature type="transmembrane region" description="Helical" evidence="1">
    <location>
        <begin position="167"/>
        <end position="193"/>
    </location>
</feature>
<evidence type="ECO:0000256" key="1">
    <source>
        <dbReference type="SAM" id="Phobius"/>
    </source>
</evidence>
<protein>
    <recommendedName>
        <fullName evidence="4">Transmembrane protein</fullName>
    </recommendedName>
</protein>
<comment type="caution">
    <text evidence="2">The sequence shown here is derived from an EMBL/GenBank/DDBJ whole genome shotgun (WGS) entry which is preliminary data.</text>
</comment>
<sequence length="232" mass="28277">MLNLKQLLIALHHITIILQFNRLKYSIQEILLHDSFYSYKLVNDYSAQSIKMVYQSTEISLIFYMIFTASYTIQLIVLFFRSNKNLNRYIYYHIYLLILLYTVGQLVQIYYYNFQEELTKLTSYQNQENKQDIYKRFTKRRSTCLNYLDTIFYVYCYNNCDLENFLFVFWIALICQVYANRIMIFIFLFQMIINDQKASIKKYKKSIFILMFIKRAGKQRMLIIFLESSLIQ</sequence>
<dbReference type="EMBL" id="CAJJDN010000082">
    <property type="protein sequence ID" value="CAD8104341.1"/>
    <property type="molecule type" value="Genomic_DNA"/>
</dbReference>
<reference evidence="2" key="1">
    <citation type="submission" date="2021-01" db="EMBL/GenBank/DDBJ databases">
        <authorList>
            <consortium name="Genoscope - CEA"/>
            <person name="William W."/>
        </authorList>
    </citation>
    <scope>NUCLEOTIDE SEQUENCE</scope>
</reference>
<proteinExistence type="predicted"/>
<evidence type="ECO:0000313" key="2">
    <source>
        <dbReference type="EMBL" id="CAD8104341.1"/>
    </source>
</evidence>
<evidence type="ECO:0008006" key="4">
    <source>
        <dbReference type="Google" id="ProtNLM"/>
    </source>
</evidence>
<dbReference type="AlphaFoldDB" id="A0A8S1PMW9"/>
<feature type="transmembrane region" description="Helical" evidence="1">
    <location>
        <begin position="61"/>
        <end position="80"/>
    </location>
</feature>
<dbReference type="Proteomes" id="UP000692954">
    <property type="component" value="Unassembled WGS sequence"/>
</dbReference>
<keyword evidence="1" id="KW-1133">Transmembrane helix</keyword>
<accession>A0A8S1PMW9</accession>
<name>A0A8S1PMW9_9CILI</name>
<keyword evidence="1" id="KW-0472">Membrane</keyword>
<evidence type="ECO:0000313" key="3">
    <source>
        <dbReference type="Proteomes" id="UP000692954"/>
    </source>
</evidence>
<keyword evidence="3" id="KW-1185">Reference proteome</keyword>
<gene>
    <name evidence="2" type="ORF">PSON_ATCC_30995.1.T0820054</name>
</gene>
<keyword evidence="1" id="KW-0812">Transmembrane</keyword>